<evidence type="ECO:0000259" key="7">
    <source>
        <dbReference type="Pfam" id="PF14322"/>
    </source>
</evidence>
<keyword evidence="9" id="KW-1185">Reference proteome</keyword>
<evidence type="ECO:0000313" key="8">
    <source>
        <dbReference type="EMBL" id="SFE22500.1"/>
    </source>
</evidence>
<dbReference type="AlphaFoldDB" id="A0A1I1YWT1"/>
<name>A0A1I1YWT1_9BACT</name>
<dbReference type="CDD" id="cd08977">
    <property type="entry name" value="SusD"/>
    <property type="match status" value="1"/>
</dbReference>
<keyword evidence="3" id="KW-0732">Signal</keyword>
<evidence type="ECO:0000256" key="3">
    <source>
        <dbReference type="ARBA" id="ARBA00022729"/>
    </source>
</evidence>
<gene>
    <name evidence="8" type="ORF">SAMN05216167_111168</name>
</gene>
<dbReference type="InterPro" id="IPR012944">
    <property type="entry name" value="SusD_RagB_dom"/>
</dbReference>
<feature type="domain" description="SusD-like N-terminal" evidence="7">
    <location>
        <begin position="94"/>
        <end position="259"/>
    </location>
</feature>
<keyword evidence="4" id="KW-0472">Membrane</keyword>
<evidence type="ECO:0000259" key="6">
    <source>
        <dbReference type="Pfam" id="PF07980"/>
    </source>
</evidence>
<proteinExistence type="inferred from homology"/>
<comment type="subcellular location">
    <subcellularLocation>
        <location evidence="1">Cell outer membrane</location>
    </subcellularLocation>
</comment>
<dbReference type="SUPFAM" id="SSF48452">
    <property type="entry name" value="TPR-like"/>
    <property type="match status" value="1"/>
</dbReference>
<evidence type="ECO:0000313" key="9">
    <source>
        <dbReference type="Proteomes" id="UP000198598"/>
    </source>
</evidence>
<dbReference type="Pfam" id="PF14322">
    <property type="entry name" value="SusD-like_3"/>
    <property type="match status" value="1"/>
</dbReference>
<dbReference type="InterPro" id="IPR011990">
    <property type="entry name" value="TPR-like_helical_dom_sf"/>
</dbReference>
<dbReference type="STRING" id="662367.SAMN05216167_111168"/>
<evidence type="ECO:0000256" key="4">
    <source>
        <dbReference type="ARBA" id="ARBA00023136"/>
    </source>
</evidence>
<evidence type="ECO:0000256" key="2">
    <source>
        <dbReference type="ARBA" id="ARBA00006275"/>
    </source>
</evidence>
<accession>A0A1I1YWT1</accession>
<dbReference type="InterPro" id="IPR033985">
    <property type="entry name" value="SusD-like_N"/>
</dbReference>
<organism evidence="8 9">
    <name type="scientific">Spirosoma endophyticum</name>
    <dbReference type="NCBI Taxonomy" id="662367"/>
    <lineage>
        <taxon>Bacteria</taxon>
        <taxon>Pseudomonadati</taxon>
        <taxon>Bacteroidota</taxon>
        <taxon>Cytophagia</taxon>
        <taxon>Cytophagales</taxon>
        <taxon>Cytophagaceae</taxon>
        <taxon>Spirosoma</taxon>
    </lineage>
</organism>
<dbReference type="PROSITE" id="PS51257">
    <property type="entry name" value="PROKAR_LIPOPROTEIN"/>
    <property type="match status" value="1"/>
</dbReference>
<dbReference type="Gene3D" id="1.25.40.390">
    <property type="match status" value="1"/>
</dbReference>
<dbReference type="Proteomes" id="UP000198598">
    <property type="component" value="Unassembled WGS sequence"/>
</dbReference>
<sequence>MKKALKNPLRLGQVATGTLLGALLLVSSCKNFTELNPLASLSETTAFTSPNSIELVANGVYQAAAVGLYNGAAGRGYPFGAASIEQGEMRGEDMVNLQAFYDITYRATYNTTSANNVNLWEQLYALINQTNVLIDGVSKAGTSGIITPVVAIQYEAEGRFLRALSHHELLIHFSRPFADGAGSKPGVPYREKAITSTTSVQEGLAQDRGTVAQTYAKILADLDFAETNLPATRSGTGSANGIARATSGAAIALKTRIKLHMQDWAGVVTEGAKLGTAATTGTFTSPIGSYKLEASPETPFTSYQANTESIFSIANSATSNGGTNGALPGMLGPVSLGGRDLVATSPNLYNAPFWVTGDTRRTLLQVKQSTGSYPFYFNYKYRQYTTRADWAPILRYPEVLLNVAEAYARQNTTAQAFLLLNAVRNRSVPAAERFATAPTDLIQAILNERRIEFAGEGRRWPDIHRLSLDTKYSTNGIPAKVDVSQIKATSYDLTARPMLAPIIAAIPYNDYRFLWPIPTSEISINPTLRAQQNPNY</sequence>
<dbReference type="Pfam" id="PF07980">
    <property type="entry name" value="SusD_RagB"/>
    <property type="match status" value="1"/>
</dbReference>
<evidence type="ECO:0000256" key="1">
    <source>
        <dbReference type="ARBA" id="ARBA00004442"/>
    </source>
</evidence>
<dbReference type="GO" id="GO:0009279">
    <property type="term" value="C:cell outer membrane"/>
    <property type="evidence" value="ECO:0007669"/>
    <property type="project" value="UniProtKB-SubCell"/>
</dbReference>
<comment type="similarity">
    <text evidence="2">Belongs to the SusD family.</text>
</comment>
<evidence type="ECO:0000256" key="5">
    <source>
        <dbReference type="ARBA" id="ARBA00023237"/>
    </source>
</evidence>
<keyword evidence="5" id="KW-0998">Cell outer membrane</keyword>
<dbReference type="RefSeq" id="WP_245776758.1">
    <property type="nucleotide sequence ID" value="NZ_FOLQ01000011.1"/>
</dbReference>
<dbReference type="EMBL" id="FOLQ01000011">
    <property type="protein sequence ID" value="SFE22500.1"/>
    <property type="molecule type" value="Genomic_DNA"/>
</dbReference>
<feature type="domain" description="RagB/SusD" evidence="6">
    <location>
        <begin position="382"/>
        <end position="536"/>
    </location>
</feature>
<reference evidence="8 9" key="1">
    <citation type="submission" date="2016-10" db="EMBL/GenBank/DDBJ databases">
        <authorList>
            <person name="de Groot N.N."/>
        </authorList>
    </citation>
    <scope>NUCLEOTIDE SEQUENCE [LARGE SCALE GENOMIC DNA]</scope>
    <source>
        <strain evidence="8 9">DSM 26130</strain>
    </source>
</reference>
<protein>
    <submittedName>
        <fullName evidence="8">Starch-binding associating with outer membrane</fullName>
    </submittedName>
</protein>